<dbReference type="CDD" id="cd06261">
    <property type="entry name" value="TM_PBP2"/>
    <property type="match status" value="1"/>
</dbReference>
<comment type="caution">
    <text evidence="9">The sequence shown here is derived from an EMBL/GenBank/DDBJ whole genome shotgun (WGS) entry which is preliminary data.</text>
</comment>
<dbReference type="RefSeq" id="WP_377946042.1">
    <property type="nucleotide sequence ID" value="NZ_JBHUCX010000100.1"/>
</dbReference>
<evidence type="ECO:0000256" key="4">
    <source>
        <dbReference type="ARBA" id="ARBA00022692"/>
    </source>
</evidence>
<organism evidence="9 10">
    <name type="scientific">Alicyclobacillus fodiniaquatilis</name>
    <dbReference type="NCBI Taxonomy" id="1661150"/>
    <lineage>
        <taxon>Bacteria</taxon>
        <taxon>Bacillati</taxon>
        <taxon>Bacillota</taxon>
        <taxon>Bacilli</taxon>
        <taxon>Bacillales</taxon>
        <taxon>Alicyclobacillaceae</taxon>
        <taxon>Alicyclobacillus</taxon>
    </lineage>
</organism>
<dbReference type="PANTHER" id="PTHR43744:SF12">
    <property type="entry name" value="ABC TRANSPORTER PERMEASE PROTEIN MG189-RELATED"/>
    <property type="match status" value="1"/>
</dbReference>
<keyword evidence="10" id="KW-1185">Reference proteome</keyword>
<evidence type="ECO:0000256" key="2">
    <source>
        <dbReference type="ARBA" id="ARBA00022448"/>
    </source>
</evidence>
<dbReference type="InterPro" id="IPR000515">
    <property type="entry name" value="MetI-like"/>
</dbReference>
<sequence>MTRRFQWRSHGALWLLIVLTYYPLLFVVLNSFKDNQAFTLQPFGFPKQWHMENYIAAWSGIWVFIKNTLGVTVVTVILVVALSALTAYAFSRFSFAGKRLLYGIFLGLLMIPGTLTIIPLFMEVKSLGILDTEWALIFPYVANGLAISIFIVRSFFDALPEELFEAGRMDGASEIYLFWKVAVPLSWPILGAVAILQTLHVWGDYLWPVVALGAHAKFTISAGINYYAASFGDVEKIGPVFASYVMATVPVVVLIIFTMRTYISGLTSGALKA</sequence>
<keyword evidence="6 7" id="KW-0472">Membrane</keyword>
<evidence type="ECO:0000259" key="8">
    <source>
        <dbReference type="PROSITE" id="PS50928"/>
    </source>
</evidence>
<dbReference type="PROSITE" id="PS50928">
    <property type="entry name" value="ABC_TM1"/>
    <property type="match status" value="1"/>
</dbReference>
<evidence type="ECO:0000313" key="10">
    <source>
        <dbReference type="Proteomes" id="UP001597079"/>
    </source>
</evidence>
<evidence type="ECO:0000256" key="6">
    <source>
        <dbReference type="ARBA" id="ARBA00023136"/>
    </source>
</evidence>
<dbReference type="Pfam" id="PF00528">
    <property type="entry name" value="BPD_transp_1"/>
    <property type="match status" value="1"/>
</dbReference>
<keyword evidence="4 7" id="KW-0812">Transmembrane</keyword>
<dbReference type="SUPFAM" id="SSF161098">
    <property type="entry name" value="MetI-like"/>
    <property type="match status" value="1"/>
</dbReference>
<evidence type="ECO:0000256" key="1">
    <source>
        <dbReference type="ARBA" id="ARBA00004651"/>
    </source>
</evidence>
<evidence type="ECO:0000256" key="7">
    <source>
        <dbReference type="RuleBase" id="RU363032"/>
    </source>
</evidence>
<feature type="transmembrane region" description="Helical" evidence="7">
    <location>
        <begin position="177"/>
        <end position="199"/>
    </location>
</feature>
<keyword evidence="5 7" id="KW-1133">Transmembrane helix</keyword>
<dbReference type="PANTHER" id="PTHR43744">
    <property type="entry name" value="ABC TRANSPORTER PERMEASE PROTEIN MG189-RELATED-RELATED"/>
    <property type="match status" value="1"/>
</dbReference>
<evidence type="ECO:0000313" key="9">
    <source>
        <dbReference type="EMBL" id="MFD1678061.1"/>
    </source>
</evidence>
<feature type="transmembrane region" description="Helical" evidence="7">
    <location>
        <begin position="12"/>
        <end position="32"/>
    </location>
</feature>
<name>A0ABW4JPX3_9BACL</name>
<evidence type="ECO:0000256" key="5">
    <source>
        <dbReference type="ARBA" id="ARBA00022989"/>
    </source>
</evidence>
<keyword evidence="3" id="KW-1003">Cell membrane</keyword>
<protein>
    <submittedName>
        <fullName evidence="9">Carbohydrate ABC transporter permease</fullName>
    </submittedName>
</protein>
<feature type="domain" description="ABC transmembrane type-1" evidence="8">
    <location>
        <begin position="65"/>
        <end position="258"/>
    </location>
</feature>
<feature type="transmembrane region" description="Helical" evidence="7">
    <location>
        <begin position="240"/>
        <end position="263"/>
    </location>
</feature>
<dbReference type="InterPro" id="IPR035906">
    <property type="entry name" value="MetI-like_sf"/>
</dbReference>
<accession>A0ABW4JPX3</accession>
<feature type="transmembrane region" description="Helical" evidence="7">
    <location>
        <begin position="100"/>
        <end position="122"/>
    </location>
</feature>
<feature type="transmembrane region" description="Helical" evidence="7">
    <location>
        <begin position="68"/>
        <end position="88"/>
    </location>
</feature>
<proteinExistence type="inferred from homology"/>
<comment type="subcellular location">
    <subcellularLocation>
        <location evidence="1 7">Cell membrane</location>
        <topology evidence="1 7">Multi-pass membrane protein</topology>
    </subcellularLocation>
</comment>
<gene>
    <name evidence="9" type="ORF">ACFSB2_25675</name>
</gene>
<evidence type="ECO:0000256" key="3">
    <source>
        <dbReference type="ARBA" id="ARBA00022475"/>
    </source>
</evidence>
<comment type="similarity">
    <text evidence="7">Belongs to the binding-protein-dependent transport system permease family.</text>
</comment>
<dbReference type="EMBL" id="JBHUCX010000100">
    <property type="protein sequence ID" value="MFD1678061.1"/>
    <property type="molecule type" value="Genomic_DNA"/>
</dbReference>
<keyword evidence="2 7" id="KW-0813">Transport</keyword>
<dbReference type="Proteomes" id="UP001597079">
    <property type="component" value="Unassembled WGS sequence"/>
</dbReference>
<dbReference type="Gene3D" id="1.10.3720.10">
    <property type="entry name" value="MetI-like"/>
    <property type="match status" value="1"/>
</dbReference>
<feature type="transmembrane region" description="Helical" evidence="7">
    <location>
        <begin position="205"/>
        <end position="228"/>
    </location>
</feature>
<reference evidence="10" key="1">
    <citation type="journal article" date="2019" name="Int. J. Syst. Evol. Microbiol.">
        <title>The Global Catalogue of Microorganisms (GCM) 10K type strain sequencing project: providing services to taxonomists for standard genome sequencing and annotation.</title>
        <authorList>
            <consortium name="The Broad Institute Genomics Platform"/>
            <consortium name="The Broad Institute Genome Sequencing Center for Infectious Disease"/>
            <person name="Wu L."/>
            <person name="Ma J."/>
        </authorList>
    </citation>
    <scope>NUCLEOTIDE SEQUENCE [LARGE SCALE GENOMIC DNA]</scope>
    <source>
        <strain evidence="10">CGMCC 1.12286</strain>
    </source>
</reference>
<feature type="transmembrane region" description="Helical" evidence="7">
    <location>
        <begin position="134"/>
        <end position="156"/>
    </location>
</feature>